<reference evidence="4" key="1">
    <citation type="submission" date="2023-06" db="EMBL/GenBank/DDBJ databases">
        <title>Genomic analysis of the entomopathogenic nematode Steinernema hermaphroditum.</title>
        <authorList>
            <person name="Schwarz E.M."/>
            <person name="Heppert J.K."/>
            <person name="Baniya A."/>
            <person name="Schwartz H.T."/>
            <person name="Tan C.-H."/>
            <person name="Antoshechkin I."/>
            <person name="Sternberg P.W."/>
            <person name="Goodrich-Blair H."/>
            <person name="Dillman A.R."/>
        </authorList>
    </citation>
    <scope>NUCLEOTIDE SEQUENCE</scope>
    <source>
        <strain evidence="4">PS9179</strain>
        <tissue evidence="4">Whole animal</tissue>
    </source>
</reference>
<dbReference type="EMBL" id="JAUCMV010000003">
    <property type="protein sequence ID" value="KAK0412472.1"/>
    <property type="molecule type" value="Genomic_DNA"/>
</dbReference>
<gene>
    <name evidence="4" type="ORF">QR680_006227</name>
</gene>
<keyword evidence="3" id="KW-0732">Signal</keyword>
<dbReference type="CDD" id="cd19941">
    <property type="entry name" value="TIL"/>
    <property type="match status" value="1"/>
</dbReference>
<keyword evidence="2" id="KW-1015">Disulfide bond</keyword>
<evidence type="ECO:0000256" key="1">
    <source>
        <dbReference type="ARBA" id="ARBA00022900"/>
    </source>
</evidence>
<organism evidence="4 5">
    <name type="scientific">Steinernema hermaphroditum</name>
    <dbReference type="NCBI Taxonomy" id="289476"/>
    <lineage>
        <taxon>Eukaryota</taxon>
        <taxon>Metazoa</taxon>
        <taxon>Ecdysozoa</taxon>
        <taxon>Nematoda</taxon>
        <taxon>Chromadorea</taxon>
        <taxon>Rhabditida</taxon>
        <taxon>Tylenchina</taxon>
        <taxon>Panagrolaimomorpha</taxon>
        <taxon>Strongyloidoidea</taxon>
        <taxon>Steinernematidae</taxon>
        <taxon>Steinernema</taxon>
    </lineage>
</organism>
<dbReference type="SUPFAM" id="SSF57567">
    <property type="entry name" value="Serine protease inhibitors"/>
    <property type="match status" value="1"/>
</dbReference>
<dbReference type="Proteomes" id="UP001175271">
    <property type="component" value="Unassembled WGS sequence"/>
</dbReference>
<feature type="signal peptide" evidence="3">
    <location>
        <begin position="1"/>
        <end position="19"/>
    </location>
</feature>
<evidence type="ECO:0000313" key="4">
    <source>
        <dbReference type="EMBL" id="KAK0412472.1"/>
    </source>
</evidence>
<evidence type="ECO:0000313" key="5">
    <source>
        <dbReference type="Proteomes" id="UP001175271"/>
    </source>
</evidence>
<sequence length="87" mass="9700">MKLPLIVIALFFVSYIAAALPSDEEHKCGENERWWMCPGCESTCGPMQPCYGMCGSPRCQCDWGHARNKKTGKCVPYAECPEENHSA</sequence>
<proteinExistence type="predicted"/>
<evidence type="ECO:0008006" key="6">
    <source>
        <dbReference type="Google" id="ProtNLM"/>
    </source>
</evidence>
<keyword evidence="5" id="KW-1185">Reference proteome</keyword>
<dbReference type="InterPro" id="IPR051368">
    <property type="entry name" value="SerProtInhib-TIL_Domain"/>
</dbReference>
<evidence type="ECO:0000256" key="2">
    <source>
        <dbReference type="ARBA" id="ARBA00023157"/>
    </source>
</evidence>
<dbReference type="AlphaFoldDB" id="A0AA39LWS3"/>
<dbReference type="PANTHER" id="PTHR23259">
    <property type="entry name" value="RIDDLE"/>
    <property type="match status" value="1"/>
</dbReference>
<dbReference type="GO" id="GO:0004867">
    <property type="term" value="F:serine-type endopeptidase inhibitor activity"/>
    <property type="evidence" value="ECO:0007669"/>
    <property type="project" value="UniProtKB-KW"/>
</dbReference>
<dbReference type="Gene3D" id="2.10.25.10">
    <property type="entry name" value="Laminin"/>
    <property type="match status" value="1"/>
</dbReference>
<protein>
    <recommendedName>
        <fullName evidence="6">TIL domain-containing protein</fullName>
    </recommendedName>
</protein>
<name>A0AA39LWS3_9BILA</name>
<dbReference type="PANTHER" id="PTHR23259:SF82">
    <property type="entry name" value="SERINE PROTEASE INHIBITOR 1 PROTEIN"/>
    <property type="match status" value="1"/>
</dbReference>
<evidence type="ECO:0000256" key="3">
    <source>
        <dbReference type="SAM" id="SignalP"/>
    </source>
</evidence>
<dbReference type="InterPro" id="IPR036084">
    <property type="entry name" value="Ser_inhib-like_sf"/>
</dbReference>
<feature type="chain" id="PRO_5041269300" description="TIL domain-containing protein" evidence="3">
    <location>
        <begin position="20"/>
        <end position="87"/>
    </location>
</feature>
<keyword evidence="1" id="KW-0722">Serine protease inhibitor</keyword>
<keyword evidence="1" id="KW-0646">Protease inhibitor</keyword>
<accession>A0AA39LWS3</accession>
<comment type="caution">
    <text evidence="4">The sequence shown here is derived from an EMBL/GenBank/DDBJ whole genome shotgun (WGS) entry which is preliminary data.</text>
</comment>